<protein>
    <submittedName>
        <fullName evidence="1">3707_t:CDS:1</fullName>
    </submittedName>
</protein>
<organism evidence="1 2">
    <name type="scientific">Funneliformis geosporum</name>
    <dbReference type="NCBI Taxonomy" id="1117311"/>
    <lineage>
        <taxon>Eukaryota</taxon>
        <taxon>Fungi</taxon>
        <taxon>Fungi incertae sedis</taxon>
        <taxon>Mucoromycota</taxon>
        <taxon>Glomeromycotina</taxon>
        <taxon>Glomeromycetes</taxon>
        <taxon>Glomerales</taxon>
        <taxon>Glomeraceae</taxon>
        <taxon>Funneliformis</taxon>
    </lineage>
</organism>
<name>A0A9W4SIQ4_9GLOM</name>
<evidence type="ECO:0000313" key="1">
    <source>
        <dbReference type="EMBL" id="CAI2170470.1"/>
    </source>
</evidence>
<comment type="caution">
    <text evidence="1">The sequence shown here is derived from an EMBL/GenBank/DDBJ whole genome shotgun (WGS) entry which is preliminary data.</text>
</comment>
<accession>A0A9W4SIQ4</accession>
<dbReference type="OrthoDB" id="2350953at2759"/>
<proteinExistence type="predicted"/>
<keyword evidence="2" id="KW-1185">Reference proteome</keyword>
<dbReference type="Proteomes" id="UP001153678">
    <property type="component" value="Unassembled WGS sequence"/>
</dbReference>
<gene>
    <name evidence="1" type="ORF">FWILDA_LOCUS4599</name>
</gene>
<dbReference type="EMBL" id="CAMKVN010000703">
    <property type="protein sequence ID" value="CAI2170470.1"/>
    <property type="molecule type" value="Genomic_DNA"/>
</dbReference>
<reference evidence="1" key="1">
    <citation type="submission" date="2022-08" db="EMBL/GenBank/DDBJ databases">
        <authorList>
            <person name="Kallberg Y."/>
            <person name="Tangrot J."/>
            <person name="Rosling A."/>
        </authorList>
    </citation>
    <scope>NUCLEOTIDE SEQUENCE</scope>
    <source>
        <strain evidence="1">Wild A</strain>
    </source>
</reference>
<sequence>MLSTIINESIIRSIIDKEECSSEEKANIIVQLNEQLKMLFESRQQVINDQAKLILYQQRLLEMKVLLESNNKIVVNESLDGISNVTISKDNNKIELNLNVVKSKNDERLGVINQNEDKKVHDDNSTADLKPLYKVFIRKLPQNIEIIQIKNRLNEMFGHVDSVYKLIPDQALFQGSIKVQDKFLHIHNAHDRENGST</sequence>
<dbReference type="AlphaFoldDB" id="A0A9W4SIQ4"/>
<evidence type="ECO:0000313" key="2">
    <source>
        <dbReference type="Proteomes" id="UP001153678"/>
    </source>
</evidence>